<evidence type="ECO:0000256" key="1">
    <source>
        <dbReference type="SAM" id="MobiDB-lite"/>
    </source>
</evidence>
<feature type="compositionally biased region" description="Basic and acidic residues" evidence="1">
    <location>
        <begin position="180"/>
        <end position="190"/>
    </location>
</feature>
<dbReference type="Proteomes" id="UP000054988">
    <property type="component" value="Unassembled WGS sequence"/>
</dbReference>
<dbReference type="eggNOG" id="ENOG502RC5D">
    <property type="taxonomic scope" value="Eukaryota"/>
</dbReference>
<reference evidence="2 3" key="1">
    <citation type="submission" date="2015-12" db="EMBL/GenBank/DDBJ databases">
        <title>Draft genome sequence of Moniliophthora roreri, the causal agent of frosty pod rot of cacao.</title>
        <authorList>
            <person name="Aime M.C."/>
            <person name="Diaz-Valderrama J.R."/>
            <person name="Kijpornyongpan T."/>
            <person name="Phillips-Mora W."/>
        </authorList>
    </citation>
    <scope>NUCLEOTIDE SEQUENCE [LARGE SCALE GENOMIC DNA]</scope>
    <source>
        <strain evidence="2 3">MCA 2952</strain>
    </source>
</reference>
<dbReference type="AlphaFoldDB" id="A0A0W0EUG9"/>
<sequence length="379" mass="43696">MNEDVNYRRRHGTSSSLFSRIRTFNHHAFNSIGSFFNQLDNPNIYSDEQDSDIIAPQLFSSDYSPEIGPLHTPTPSRPVTPHSHNRGISKRIFSFGGSGRNQRYIDNSYSNHHCFSAMESPNQVEIPLAQLGIKPFASDGNDTTPPLSPDASSTSSWTSFQDFDNPYGDPGFRRNPARASEIREGKRPQKDASIPVDLDIHHDSNDQAMQANTEIAEDTGDDSEWYGLEYTLELSAQERERDRRASYEPESVGEFSKSRESYTILHPQHPLCHARTETYSQWKNWHSYLDHQKGIEFKSLSKDLAWLYLAEVRLRDVYYWQLENYGVVGYDIEEQLDLVVQHRPDPYFPPQKHNLGWYLKRSRSLASLRELVQSESKFP</sequence>
<evidence type="ECO:0000313" key="2">
    <source>
        <dbReference type="EMBL" id="KTB27744.1"/>
    </source>
</evidence>
<dbReference type="EMBL" id="LATX01002520">
    <property type="protein sequence ID" value="KTB27744.1"/>
    <property type="molecule type" value="Genomic_DNA"/>
</dbReference>
<proteinExistence type="predicted"/>
<protein>
    <submittedName>
        <fullName evidence="2">Uncharacterized protein</fullName>
    </submittedName>
</protein>
<name>A0A0W0EUG9_MONRR</name>
<feature type="region of interest" description="Disordered" evidence="1">
    <location>
        <begin position="135"/>
        <end position="195"/>
    </location>
</feature>
<gene>
    <name evidence="2" type="ORF">WG66_19664</name>
</gene>
<accession>A0A0W0EUG9</accession>
<comment type="caution">
    <text evidence="2">The sequence shown here is derived from an EMBL/GenBank/DDBJ whole genome shotgun (WGS) entry which is preliminary data.</text>
</comment>
<organism evidence="2 3">
    <name type="scientific">Moniliophthora roreri</name>
    <name type="common">Frosty pod rot fungus</name>
    <name type="synonym">Monilia roreri</name>
    <dbReference type="NCBI Taxonomy" id="221103"/>
    <lineage>
        <taxon>Eukaryota</taxon>
        <taxon>Fungi</taxon>
        <taxon>Dikarya</taxon>
        <taxon>Basidiomycota</taxon>
        <taxon>Agaricomycotina</taxon>
        <taxon>Agaricomycetes</taxon>
        <taxon>Agaricomycetidae</taxon>
        <taxon>Agaricales</taxon>
        <taxon>Marasmiineae</taxon>
        <taxon>Marasmiaceae</taxon>
        <taxon>Moniliophthora</taxon>
    </lineage>
</organism>
<evidence type="ECO:0000313" key="3">
    <source>
        <dbReference type="Proteomes" id="UP000054988"/>
    </source>
</evidence>
<feature type="compositionally biased region" description="Low complexity" evidence="1">
    <location>
        <begin position="143"/>
        <end position="159"/>
    </location>
</feature>